<evidence type="ECO:0000313" key="2">
    <source>
        <dbReference type="Proteomes" id="UP001372834"/>
    </source>
</evidence>
<evidence type="ECO:0000313" key="1">
    <source>
        <dbReference type="EMBL" id="KAK6639038.1"/>
    </source>
</evidence>
<reference evidence="1 2" key="1">
    <citation type="submission" date="2023-10" db="EMBL/GenBank/DDBJ databases">
        <title>Genomes of two closely related lineages of the louse Polyplax serrata with different host specificities.</title>
        <authorList>
            <person name="Martinu J."/>
            <person name="Tarabai H."/>
            <person name="Stefka J."/>
            <person name="Hypsa V."/>
        </authorList>
    </citation>
    <scope>NUCLEOTIDE SEQUENCE [LARGE SCALE GENOMIC DNA]</scope>
    <source>
        <strain evidence="1">HR10_N</strain>
    </source>
</reference>
<dbReference type="Proteomes" id="UP001372834">
    <property type="component" value="Unassembled WGS sequence"/>
</dbReference>
<comment type="caution">
    <text evidence="1">The sequence shown here is derived from an EMBL/GenBank/DDBJ whole genome shotgun (WGS) entry which is preliminary data.</text>
</comment>
<sequence>MIAADAHSTSPGKLRFGFFLYEHFTIRWYLKYKFEANCFTGTNEISPKASGFFALSDKYSSSIFRMNNFAAEIHPGGAGLLAALDGQGNSAE</sequence>
<dbReference type="AlphaFoldDB" id="A0AAN8PM27"/>
<accession>A0AAN8PM27</accession>
<organism evidence="1 2">
    <name type="scientific">Polyplax serrata</name>
    <name type="common">Common mouse louse</name>
    <dbReference type="NCBI Taxonomy" id="468196"/>
    <lineage>
        <taxon>Eukaryota</taxon>
        <taxon>Metazoa</taxon>
        <taxon>Ecdysozoa</taxon>
        <taxon>Arthropoda</taxon>
        <taxon>Hexapoda</taxon>
        <taxon>Insecta</taxon>
        <taxon>Pterygota</taxon>
        <taxon>Neoptera</taxon>
        <taxon>Paraneoptera</taxon>
        <taxon>Psocodea</taxon>
        <taxon>Troctomorpha</taxon>
        <taxon>Phthiraptera</taxon>
        <taxon>Anoplura</taxon>
        <taxon>Polyplacidae</taxon>
        <taxon>Polyplax</taxon>
    </lineage>
</organism>
<protein>
    <submittedName>
        <fullName evidence="1">Uncharacterized protein</fullName>
    </submittedName>
</protein>
<dbReference type="EMBL" id="JAWJWE010000003">
    <property type="protein sequence ID" value="KAK6639038.1"/>
    <property type="molecule type" value="Genomic_DNA"/>
</dbReference>
<proteinExistence type="predicted"/>
<gene>
    <name evidence="1" type="ORF">RUM43_007308</name>
</gene>
<name>A0AAN8PM27_POLSC</name>